<dbReference type="PANTHER" id="PTHR47526">
    <property type="entry name" value="ATP-DEPENDENT DNA HELICASE"/>
    <property type="match status" value="1"/>
</dbReference>
<dbReference type="AlphaFoldDB" id="A0A498LG27"/>
<feature type="domain" description="YqaJ viral recombinase" evidence="1">
    <location>
        <begin position="183"/>
        <end position="294"/>
    </location>
</feature>
<name>A0A498LG27_LABRO</name>
<keyword evidence="3" id="KW-1185">Reference proteome</keyword>
<dbReference type="Gene3D" id="3.90.320.10">
    <property type="match status" value="1"/>
</dbReference>
<organism evidence="2 3">
    <name type="scientific">Labeo rohita</name>
    <name type="common">Indian major carp</name>
    <name type="synonym">Cyprinus rohita</name>
    <dbReference type="NCBI Taxonomy" id="84645"/>
    <lineage>
        <taxon>Eukaryota</taxon>
        <taxon>Metazoa</taxon>
        <taxon>Chordata</taxon>
        <taxon>Craniata</taxon>
        <taxon>Vertebrata</taxon>
        <taxon>Euteleostomi</taxon>
        <taxon>Actinopterygii</taxon>
        <taxon>Neopterygii</taxon>
        <taxon>Teleostei</taxon>
        <taxon>Ostariophysi</taxon>
        <taxon>Cypriniformes</taxon>
        <taxon>Cyprinidae</taxon>
        <taxon>Labeoninae</taxon>
        <taxon>Labeonini</taxon>
        <taxon>Labeo</taxon>
    </lineage>
</organism>
<dbReference type="PANTHER" id="PTHR47526:SF3">
    <property type="entry name" value="PHD-TYPE DOMAIN-CONTAINING PROTEIN"/>
    <property type="match status" value="1"/>
</dbReference>
<evidence type="ECO:0000313" key="3">
    <source>
        <dbReference type="Proteomes" id="UP000290572"/>
    </source>
</evidence>
<proteinExistence type="predicted"/>
<dbReference type="GO" id="GO:0006281">
    <property type="term" value="P:DNA repair"/>
    <property type="evidence" value="ECO:0007669"/>
    <property type="project" value="UniProtKB-ARBA"/>
</dbReference>
<evidence type="ECO:0000259" key="1">
    <source>
        <dbReference type="Pfam" id="PF09588"/>
    </source>
</evidence>
<dbReference type="Proteomes" id="UP000290572">
    <property type="component" value="Unassembled WGS sequence"/>
</dbReference>
<protein>
    <submittedName>
        <fullName evidence="2">Inhibitor of growth</fullName>
    </submittedName>
</protein>
<dbReference type="STRING" id="84645.A0A498LG27"/>
<gene>
    <name evidence="2" type="ORF">ROHU_012330</name>
</gene>
<dbReference type="CDD" id="cd22343">
    <property type="entry name" value="PDDEXK_lambda_exonuclease-like"/>
    <property type="match status" value="1"/>
</dbReference>
<evidence type="ECO:0000313" key="2">
    <source>
        <dbReference type="EMBL" id="RXN06443.1"/>
    </source>
</evidence>
<accession>A0A498LG27</accession>
<dbReference type="Pfam" id="PF09588">
    <property type="entry name" value="YqaJ"/>
    <property type="match status" value="1"/>
</dbReference>
<dbReference type="Pfam" id="PF15794">
    <property type="entry name" value="CCDC106"/>
    <property type="match status" value="1"/>
</dbReference>
<dbReference type="InterPro" id="IPR011604">
    <property type="entry name" value="PDDEXK-like_dom_sf"/>
</dbReference>
<dbReference type="InterPro" id="IPR011335">
    <property type="entry name" value="Restrct_endonuc-II-like"/>
</dbReference>
<dbReference type="InterPro" id="IPR019080">
    <property type="entry name" value="YqaJ_viral_recombinase"/>
</dbReference>
<sequence length="486" mass="54793">MVLTGSFIASTGAFVDPSLVGEVCRSGLLLAITPGNRGNPMSSGVIEQMEQWDWSCQSDLESDIFFHSQCRPDRETQTGFIKENTEKLTDEDIAELKELAPDAAVLTSIECSDTDSTSDSDTETGDLPDPLVALYDANLRCLSQNELQERSEETFERLGKLLTNEQCVNLEHTTKNQAHSQAWHLHSTGRITSTTLHRVCTVVTESTKTNLVKQVMHYNKQELSHVPAVLWGRDMEDTARRQYTEIMKTKHQNFDVELCGLVVRPDKPHLGASLDGIANCTCCGKATVEITIHLLQLIHMRLQHLKYSFKLGDLRDETIGILKNDKQFLQEELVKKDSFIRELIKKNKERKPVRNTRGIIRRYLDTLEAFKKGKSMKAAFDAIGVDRNTIARTAIVAELHLVAPDVLKSMGQWNDKTETLSTFTEITVENNSEGSEGNLSPIKDDVYYASVAHRRKWPPQRTEHRYVDTMENATRGHLKGNVSGYT</sequence>
<comment type="caution">
    <text evidence="2">The sequence shown here is derived from an EMBL/GenBank/DDBJ whole genome shotgun (WGS) entry which is preliminary data.</text>
</comment>
<dbReference type="InterPro" id="IPR031591">
    <property type="entry name" value="CCDC106"/>
</dbReference>
<reference evidence="2 3" key="1">
    <citation type="submission" date="2018-03" db="EMBL/GenBank/DDBJ databases">
        <title>Draft genome sequence of Rohu Carp (Labeo rohita).</title>
        <authorList>
            <person name="Das P."/>
            <person name="Kushwaha B."/>
            <person name="Joshi C.G."/>
            <person name="Kumar D."/>
            <person name="Nagpure N.S."/>
            <person name="Sahoo L."/>
            <person name="Das S.P."/>
            <person name="Bit A."/>
            <person name="Patnaik S."/>
            <person name="Meher P.K."/>
            <person name="Jayasankar P."/>
            <person name="Koringa P.G."/>
            <person name="Patel N.V."/>
            <person name="Hinsu A.T."/>
            <person name="Kumar R."/>
            <person name="Pandey M."/>
            <person name="Agarwal S."/>
            <person name="Srivastava S."/>
            <person name="Singh M."/>
            <person name="Iquebal M.A."/>
            <person name="Jaiswal S."/>
            <person name="Angadi U.B."/>
            <person name="Kumar N."/>
            <person name="Raza M."/>
            <person name="Shah T.M."/>
            <person name="Rai A."/>
            <person name="Jena J.K."/>
        </authorList>
    </citation>
    <scope>NUCLEOTIDE SEQUENCE [LARGE SCALE GENOMIC DNA]</scope>
    <source>
        <strain evidence="2">DASCIFA01</strain>
        <tissue evidence="2">Testis</tissue>
    </source>
</reference>
<dbReference type="SUPFAM" id="SSF52980">
    <property type="entry name" value="Restriction endonuclease-like"/>
    <property type="match status" value="1"/>
</dbReference>
<dbReference type="EMBL" id="QBIY01013369">
    <property type="protein sequence ID" value="RXN06443.1"/>
    <property type="molecule type" value="Genomic_DNA"/>
</dbReference>